<dbReference type="InterPro" id="IPR038303">
    <property type="entry name" value="HdeA/HdeB_sf"/>
</dbReference>
<evidence type="ECO:0008006" key="7">
    <source>
        <dbReference type="Google" id="ProtNLM"/>
    </source>
</evidence>
<dbReference type="EMBL" id="CABFMQ020000024">
    <property type="protein sequence ID" value="VTZ48889.1"/>
    <property type="molecule type" value="Genomic_DNA"/>
</dbReference>
<evidence type="ECO:0000256" key="3">
    <source>
        <dbReference type="ARBA" id="ARBA00023186"/>
    </source>
</evidence>
<evidence type="ECO:0000256" key="4">
    <source>
        <dbReference type="SAM" id="SignalP"/>
    </source>
</evidence>
<keyword evidence="2" id="KW-0574">Periplasm</keyword>
<gene>
    <name evidence="5" type="ORF">MPC4_120014</name>
</gene>
<dbReference type="AlphaFoldDB" id="A0A8B6M384"/>
<comment type="caution">
    <text evidence="5">The sequence shown here is derived from an EMBL/GenBank/DDBJ whole genome shotgun (WGS) entry which is preliminary data.</text>
</comment>
<feature type="signal peptide" evidence="4">
    <location>
        <begin position="1"/>
        <end position="22"/>
    </location>
</feature>
<dbReference type="RefSeq" id="WP_174511340.1">
    <property type="nucleotide sequence ID" value="NZ_CABFMQ020000024.1"/>
</dbReference>
<protein>
    <recommendedName>
        <fullName evidence="7">Acid stress chaperone HdeB</fullName>
    </recommendedName>
</protein>
<reference evidence="5 6" key="1">
    <citation type="submission" date="2019-05" db="EMBL/GenBank/DDBJ databases">
        <authorList>
            <person name="Farhan Ul Haque M."/>
        </authorList>
    </citation>
    <scope>NUCLEOTIDE SEQUENCE [LARGE SCALE GENOMIC DNA]</scope>
    <source>
        <strain evidence="5">2</strain>
    </source>
</reference>
<dbReference type="Proteomes" id="UP000485880">
    <property type="component" value="Unassembled WGS sequence"/>
</dbReference>
<organism evidence="5 6">
    <name type="scientific">Methylocella tundrae</name>
    <dbReference type="NCBI Taxonomy" id="227605"/>
    <lineage>
        <taxon>Bacteria</taxon>
        <taxon>Pseudomonadati</taxon>
        <taxon>Pseudomonadota</taxon>
        <taxon>Alphaproteobacteria</taxon>
        <taxon>Hyphomicrobiales</taxon>
        <taxon>Beijerinckiaceae</taxon>
        <taxon>Methylocella</taxon>
    </lineage>
</organism>
<evidence type="ECO:0000313" key="6">
    <source>
        <dbReference type="Proteomes" id="UP000485880"/>
    </source>
</evidence>
<sequence length="99" mass="10436">MKKLAITTLALAGALCAGAAQAQVMIDMRAVTCADFLAMPPADAVLTSAWLSGWFNQKIGSTTIDLNGFAKNVESVSKWCASYPKETVMSGLQRAIAPK</sequence>
<keyword evidence="6" id="KW-1185">Reference proteome</keyword>
<evidence type="ECO:0000256" key="2">
    <source>
        <dbReference type="ARBA" id="ARBA00022764"/>
    </source>
</evidence>
<evidence type="ECO:0000313" key="5">
    <source>
        <dbReference type="EMBL" id="VTZ48889.1"/>
    </source>
</evidence>
<dbReference type="Gene3D" id="1.10.890.10">
    <property type="entry name" value="HNS-dependent expression A"/>
    <property type="match status" value="1"/>
</dbReference>
<proteinExistence type="predicted"/>
<feature type="chain" id="PRO_5032555297" description="Acid stress chaperone HdeB" evidence="4">
    <location>
        <begin position="23"/>
        <end position="99"/>
    </location>
</feature>
<dbReference type="Pfam" id="PF06411">
    <property type="entry name" value="HdeA"/>
    <property type="match status" value="1"/>
</dbReference>
<accession>A0A8B6M384</accession>
<evidence type="ECO:0000256" key="1">
    <source>
        <dbReference type="ARBA" id="ARBA00022729"/>
    </source>
</evidence>
<name>A0A8B6M384_METTU</name>
<dbReference type="InterPro" id="IPR010486">
    <property type="entry name" value="HNS-dep_expression_A/B"/>
</dbReference>
<keyword evidence="1 4" id="KW-0732">Signal</keyword>
<keyword evidence="3" id="KW-0143">Chaperone</keyword>